<keyword evidence="1" id="KW-0472">Membrane</keyword>
<organism evidence="2">
    <name type="scientific">Cacopsylla melanoneura</name>
    <dbReference type="NCBI Taxonomy" id="428564"/>
    <lineage>
        <taxon>Eukaryota</taxon>
        <taxon>Metazoa</taxon>
        <taxon>Ecdysozoa</taxon>
        <taxon>Arthropoda</taxon>
        <taxon>Hexapoda</taxon>
        <taxon>Insecta</taxon>
        <taxon>Pterygota</taxon>
        <taxon>Neoptera</taxon>
        <taxon>Paraneoptera</taxon>
        <taxon>Hemiptera</taxon>
        <taxon>Sternorrhyncha</taxon>
        <taxon>Psylloidea</taxon>
        <taxon>Psyllidae</taxon>
        <taxon>Psyllinae</taxon>
        <taxon>Cacopsylla</taxon>
    </lineage>
</organism>
<keyword evidence="1" id="KW-1133">Transmembrane helix</keyword>
<reference evidence="2" key="1">
    <citation type="submission" date="2021-05" db="EMBL/GenBank/DDBJ databases">
        <authorList>
            <person name="Alioto T."/>
            <person name="Alioto T."/>
            <person name="Gomez Garrido J."/>
        </authorList>
    </citation>
    <scope>NUCLEOTIDE SEQUENCE</scope>
</reference>
<evidence type="ECO:0000256" key="1">
    <source>
        <dbReference type="SAM" id="Phobius"/>
    </source>
</evidence>
<dbReference type="AlphaFoldDB" id="A0A8D8R2I9"/>
<proteinExistence type="predicted"/>
<name>A0A8D8R2I9_9HEMI</name>
<protein>
    <recommendedName>
        <fullName evidence="3">Transmembrane protein</fullName>
    </recommendedName>
</protein>
<dbReference type="EMBL" id="HBUF01119073">
    <property type="protein sequence ID" value="CAG6641773.1"/>
    <property type="molecule type" value="Transcribed_RNA"/>
</dbReference>
<keyword evidence="1" id="KW-0812">Transmembrane</keyword>
<sequence length="118" mass="13868">MFIIDIINSIEDGLKLNLKCSCRLKYVKIFIYSIYTISFYFNICSTPKTLKTSTLYLKYLKIGSISRIFSSRLLLLFSFFFSLLFQDFLSTFTALFSSIVTKARRSFLFLPLFKLKKI</sequence>
<evidence type="ECO:0008006" key="3">
    <source>
        <dbReference type="Google" id="ProtNLM"/>
    </source>
</evidence>
<evidence type="ECO:0000313" key="2">
    <source>
        <dbReference type="EMBL" id="CAG6641771.1"/>
    </source>
</evidence>
<dbReference type="EMBL" id="HBUF01119072">
    <property type="protein sequence ID" value="CAG6641771.1"/>
    <property type="molecule type" value="Transcribed_RNA"/>
</dbReference>
<feature type="transmembrane region" description="Helical" evidence="1">
    <location>
        <begin position="26"/>
        <end position="44"/>
    </location>
</feature>
<accession>A0A8D8R2I9</accession>
<feature type="transmembrane region" description="Helical" evidence="1">
    <location>
        <begin position="65"/>
        <end position="85"/>
    </location>
</feature>